<keyword evidence="8" id="KW-1015">Disulfide bond</keyword>
<feature type="domain" description="EF-hand" evidence="10">
    <location>
        <begin position="18"/>
        <end position="53"/>
    </location>
</feature>
<evidence type="ECO:0000256" key="5">
    <source>
        <dbReference type="ARBA" id="ARBA00022827"/>
    </source>
</evidence>
<dbReference type="InterPro" id="IPR017905">
    <property type="entry name" value="ERV/ALR_sulphydryl_oxidase"/>
</dbReference>
<dbReference type="InterPro" id="IPR002048">
    <property type="entry name" value="EF_hand_dom"/>
</dbReference>
<dbReference type="CDD" id="cd00051">
    <property type="entry name" value="EFh"/>
    <property type="match status" value="2"/>
</dbReference>
<dbReference type="InterPro" id="IPR018247">
    <property type="entry name" value="EF_Hand_1_Ca_BS"/>
</dbReference>
<evidence type="ECO:0000313" key="12">
    <source>
        <dbReference type="EMBL" id="MBZ5713926.1"/>
    </source>
</evidence>
<dbReference type="PROSITE" id="PS00018">
    <property type="entry name" value="EF_HAND_1"/>
    <property type="match status" value="3"/>
</dbReference>
<keyword evidence="13" id="KW-1185">Reference proteome</keyword>
<keyword evidence="9" id="KW-0175">Coiled coil</keyword>
<dbReference type="Pfam" id="PF13499">
    <property type="entry name" value="EF-hand_7"/>
    <property type="match status" value="2"/>
</dbReference>
<gene>
    <name evidence="12" type="ORF">K7C98_32240</name>
</gene>
<dbReference type="Proteomes" id="UP001139031">
    <property type="component" value="Unassembled WGS sequence"/>
</dbReference>
<evidence type="ECO:0000256" key="1">
    <source>
        <dbReference type="ARBA" id="ARBA00001974"/>
    </source>
</evidence>
<dbReference type="SUPFAM" id="SSF47473">
    <property type="entry name" value="EF-hand"/>
    <property type="match status" value="1"/>
</dbReference>
<feature type="domain" description="ERV/ALR sulfhydryl oxidase" evidence="11">
    <location>
        <begin position="549"/>
        <end position="687"/>
    </location>
</feature>
<evidence type="ECO:0000256" key="2">
    <source>
        <dbReference type="ARBA" id="ARBA00012512"/>
    </source>
</evidence>
<evidence type="ECO:0000256" key="4">
    <source>
        <dbReference type="ARBA" id="ARBA00022737"/>
    </source>
</evidence>
<keyword evidence="7" id="KW-0560">Oxidoreductase</keyword>
<dbReference type="PANTHER" id="PTHR23050">
    <property type="entry name" value="CALCIUM BINDING PROTEIN"/>
    <property type="match status" value="1"/>
</dbReference>
<dbReference type="InterPro" id="IPR036774">
    <property type="entry name" value="ERV/ALR_sulphydryl_oxid_sf"/>
</dbReference>
<dbReference type="PROSITE" id="PS51324">
    <property type="entry name" value="ERV_ALR"/>
    <property type="match status" value="1"/>
</dbReference>
<keyword evidence="5" id="KW-0274">FAD</keyword>
<dbReference type="EC" id="1.8.3.2" evidence="2"/>
<reference evidence="12" key="1">
    <citation type="submission" date="2021-08" db="EMBL/GenBank/DDBJ databases">
        <authorList>
            <person name="Stevens D.C."/>
        </authorList>
    </citation>
    <scope>NUCLEOTIDE SEQUENCE</scope>
    <source>
        <strain evidence="12">DSM 53165</strain>
    </source>
</reference>
<dbReference type="InterPro" id="IPR011992">
    <property type="entry name" value="EF-hand-dom_pair"/>
</dbReference>
<feature type="domain" description="EF-hand" evidence="10">
    <location>
        <begin position="127"/>
        <end position="158"/>
    </location>
</feature>
<evidence type="ECO:0000256" key="8">
    <source>
        <dbReference type="ARBA" id="ARBA00023157"/>
    </source>
</evidence>
<evidence type="ECO:0000256" key="3">
    <source>
        <dbReference type="ARBA" id="ARBA00022630"/>
    </source>
</evidence>
<evidence type="ECO:0000313" key="13">
    <source>
        <dbReference type="Proteomes" id="UP001139031"/>
    </source>
</evidence>
<keyword evidence="3" id="KW-0285">Flavoprotein</keyword>
<dbReference type="PROSITE" id="PS50222">
    <property type="entry name" value="EF_HAND_2"/>
    <property type="match status" value="4"/>
</dbReference>
<proteinExistence type="predicted"/>
<dbReference type="EMBL" id="JAIRAU010000044">
    <property type="protein sequence ID" value="MBZ5713926.1"/>
    <property type="molecule type" value="Genomic_DNA"/>
</dbReference>
<name>A0ABS7U0V0_9BACT</name>
<evidence type="ECO:0000259" key="11">
    <source>
        <dbReference type="PROSITE" id="PS51324"/>
    </source>
</evidence>
<evidence type="ECO:0000259" key="10">
    <source>
        <dbReference type="PROSITE" id="PS50222"/>
    </source>
</evidence>
<evidence type="ECO:0000256" key="6">
    <source>
        <dbReference type="ARBA" id="ARBA00022837"/>
    </source>
</evidence>
<dbReference type="Gene3D" id="1.10.238.10">
    <property type="entry name" value="EF-hand"/>
    <property type="match status" value="2"/>
</dbReference>
<accession>A0ABS7U0V0</accession>
<keyword evidence="4" id="KW-0677">Repeat</keyword>
<dbReference type="RefSeq" id="WP_224195659.1">
    <property type="nucleotide sequence ID" value="NZ_JAIRAU010000044.1"/>
</dbReference>
<comment type="caution">
    <text evidence="12">The sequence shown here is derived from an EMBL/GenBank/DDBJ whole genome shotgun (WGS) entry which is preliminary data.</text>
</comment>
<dbReference type="SMART" id="SM00054">
    <property type="entry name" value="EFh"/>
    <property type="match status" value="4"/>
</dbReference>
<dbReference type="InterPro" id="IPR050145">
    <property type="entry name" value="Centrin_CML-like"/>
</dbReference>
<keyword evidence="6" id="KW-0106">Calcium</keyword>
<evidence type="ECO:0000256" key="7">
    <source>
        <dbReference type="ARBA" id="ARBA00023002"/>
    </source>
</evidence>
<dbReference type="Pfam" id="PF04777">
    <property type="entry name" value="Evr1_Alr"/>
    <property type="match status" value="1"/>
</dbReference>
<feature type="coiled-coil region" evidence="9">
    <location>
        <begin position="296"/>
        <end position="323"/>
    </location>
</feature>
<evidence type="ECO:0000256" key="9">
    <source>
        <dbReference type="SAM" id="Coils"/>
    </source>
</evidence>
<organism evidence="12 13">
    <name type="scientific">Nannocystis pusilla</name>
    <dbReference type="NCBI Taxonomy" id="889268"/>
    <lineage>
        <taxon>Bacteria</taxon>
        <taxon>Pseudomonadati</taxon>
        <taxon>Myxococcota</taxon>
        <taxon>Polyangia</taxon>
        <taxon>Nannocystales</taxon>
        <taxon>Nannocystaceae</taxon>
        <taxon>Nannocystis</taxon>
    </lineage>
</organism>
<feature type="domain" description="EF-hand" evidence="10">
    <location>
        <begin position="54"/>
        <end position="88"/>
    </location>
</feature>
<protein>
    <recommendedName>
        <fullName evidence="2">thiol oxidase</fullName>
        <ecNumber evidence="2">1.8.3.2</ecNumber>
    </recommendedName>
</protein>
<comment type="cofactor">
    <cofactor evidence="1">
        <name>FAD</name>
        <dbReference type="ChEBI" id="CHEBI:57692"/>
    </cofactor>
</comment>
<dbReference type="SUPFAM" id="SSF69000">
    <property type="entry name" value="FAD-dependent thiol oxidase"/>
    <property type="match status" value="1"/>
</dbReference>
<dbReference type="Gene3D" id="1.20.120.310">
    <property type="entry name" value="ERV/ALR sulfhydryl oxidase domain"/>
    <property type="match status" value="1"/>
</dbReference>
<sequence length="801" mass="89615">MTTSADGPFAAELTLDKRDVDRLWESFRIFDTDGSGTISADELGAVMRSLGQDPTESQLRGLIEEVDGDGSGHIDFGEFTTLMLARYGDRRSRLELAFAVFDRDGSGRITAEEMGGVMSQVGLTARELDEMIKEVDVDGDGSIGFAEFCQLAQAVPTRPSGALETAAPLGSAAANAAAIAGAVDARERAEAAPEAAPAADEPQATVEVEIARLREQNARDSQAGKVRGTSVLQLQIGLFRLIQGAAYRCFRESFSANHETHLRVRNLPYRITEFVPFVRTAMGLYKALGVVEEVCHPTLDAVVESLEAEYARLQERIANWQTVPKTAEMLAEHQAMVEARSRSENTREKFAAGVEFAISMRKQRLGLGDVVEGVLALGELRRLRAEELAQESAPQRAQPAGDPKTYLDRWHRVILDNALETVDGAMMPVRYWYEDFMPKLLSAFSVSNASHVATCEGPTDVVMDGWFKWMHDAGEFAYYGKELVAAFPGCSPPEKLRLLQSWWLSRHYLNGVQKRRERAEFGRDSGSISQYVSFVDVYVGRNDVRDAQMRVSFPYFIGPPVWRFLHTVAEIVCDKPAGEQQRLVPVFKQFFKLFATMYPCPYCRHHLNAYVVQNREVDMYPVEYLLLGHDLEATSFNMSIDDKLGAVSDGPSLRLFLWKLHNTVSSSIARSEEWYHRDDAAFYTTRYWPSLASELARARAFNQSSIPVERVESNFRMMGPVGKLAGVRLELHRLLARGDAASALQAKKIAQDYIRELESRVIAERFLQDNYHFDPDLGDPLTVGFSEEEERLGRSGLYTED</sequence>
<feature type="domain" description="EF-hand" evidence="10">
    <location>
        <begin position="89"/>
        <end position="124"/>
    </location>
</feature>